<evidence type="ECO:0000313" key="2">
    <source>
        <dbReference type="Proteomes" id="UP001522868"/>
    </source>
</evidence>
<comment type="caution">
    <text evidence="1">The sequence shown here is derived from an EMBL/GenBank/DDBJ whole genome shotgun (WGS) entry which is preliminary data.</text>
</comment>
<dbReference type="Proteomes" id="UP001522868">
    <property type="component" value="Unassembled WGS sequence"/>
</dbReference>
<dbReference type="InterPro" id="IPR023393">
    <property type="entry name" value="START-like_dom_sf"/>
</dbReference>
<reference evidence="1 2" key="1">
    <citation type="submission" date="2022-04" db="EMBL/GenBank/DDBJ databases">
        <title>Streptomyces sp. nov. LCR6-01 isolated from Lichen of Dirinaria sp.</title>
        <authorList>
            <person name="Kanchanasin P."/>
            <person name="Tanasupawat S."/>
            <person name="Phongsopitanun W."/>
        </authorList>
    </citation>
    <scope>NUCLEOTIDE SEQUENCE [LARGE SCALE GENOMIC DNA]</scope>
    <source>
        <strain evidence="1 2">LCR6-01</strain>
    </source>
</reference>
<sequence>MSADASRRTWELVESVLVTASPETVFGMVADPRLMAGFSPECAGVLRLPSTGRGRRWFLGLNRRGPRLWLTLCRVTRAVPPREFAYRVSVFGLPLADWEYRVEAVDERTTRVTEHWRDLRRGPAGRVGDALGVLVAGTGPADRVRVNRSGMRTTLSRLKAALEEPGPIAPSPHSRSTS</sequence>
<dbReference type="CDD" id="cd07812">
    <property type="entry name" value="SRPBCC"/>
    <property type="match status" value="1"/>
</dbReference>
<accession>A0ABT0IJE0</accession>
<protein>
    <submittedName>
        <fullName evidence="1">SRPBCC family protein</fullName>
    </submittedName>
</protein>
<dbReference type="EMBL" id="JALPTH010000042">
    <property type="protein sequence ID" value="MCK8681438.1"/>
    <property type="molecule type" value="Genomic_DNA"/>
</dbReference>
<dbReference type="SUPFAM" id="SSF55961">
    <property type="entry name" value="Bet v1-like"/>
    <property type="match status" value="1"/>
</dbReference>
<proteinExistence type="predicted"/>
<organism evidence="1 2">
    <name type="scientific">Streptomyces lichenis</name>
    <dbReference type="NCBI Taxonomy" id="2306967"/>
    <lineage>
        <taxon>Bacteria</taxon>
        <taxon>Bacillati</taxon>
        <taxon>Actinomycetota</taxon>
        <taxon>Actinomycetes</taxon>
        <taxon>Kitasatosporales</taxon>
        <taxon>Streptomycetaceae</taxon>
        <taxon>Streptomyces</taxon>
    </lineage>
</organism>
<dbReference type="InterPro" id="IPR019587">
    <property type="entry name" value="Polyketide_cyclase/dehydratase"/>
</dbReference>
<dbReference type="Gene3D" id="3.30.530.20">
    <property type="match status" value="1"/>
</dbReference>
<name>A0ABT0IJE0_9ACTN</name>
<evidence type="ECO:0000313" key="1">
    <source>
        <dbReference type="EMBL" id="MCK8681438.1"/>
    </source>
</evidence>
<gene>
    <name evidence="1" type="ORF">M1O15_29400</name>
</gene>
<dbReference type="Pfam" id="PF10604">
    <property type="entry name" value="Polyketide_cyc2"/>
    <property type="match status" value="1"/>
</dbReference>
<keyword evidence="2" id="KW-1185">Reference proteome</keyword>
<dbReference type="RefSeq" id="WP_248637264.1">
    <property type="nucleotide sequence ID" value="NZ_JALPTH010000042.1"/>
</dbReference>